<protein>
    <submittedName>
        <fullName evidence="2">Uncharacterized protein</fullName>
    </submittedName>
</protein>
<organism evidence="2 3">
    <name type="scientific">Ganoderma sinense ZZ0214-1</name>
    <dbReference type="NCBI Taxonomy" id="1077348"/>
    <lineage>
        <taxon>Eukaryota</taxon>
        <taxon>Fungi</taxon>
        <taxon>Dikarya</taxon>
        <taxon>Basidiomycota</taxon>
        <taxon>Agaricomycotina</taxon>
        <taxon>Agaricomycetes</taxon>
        <taxon>Polyporales</taxon>
        <taxon>Polyporaceae</taxon>
        <taxon>Ganoderma</taxon>
    </lineage>
</organism>
<keyword evidence="3" id="KW-1185">Reference proteome</keyword>
<evidence type="ECO:0000313" key="3">
    <source>
        <dbReference type="Proteomes" id="UP000230002"/>
    </source>
</evidence>
<evidence type="ECO:0000256" key="1">
    <source>
        <dbReference type="SAM" id="MobiDB-lite"/>
    </source>
</evidence>
<evidence type="ECO:0000313" key="2">
    <source>
        <dbReference type="EMBL" id="PIL27902.1"/>
    </source>
</evidence>
<dbReference type="Proteomes" id="UP000230002">
    <property type="component" value="Unassembled WGS sequence"/>
</dbReference>
<reference evidence="2 3" key="1">
    <citation type="journal article" date="2015" name="Sci. Rep.">
        <title>Chromosome-level genome map provides insights into diverse defense mechanisms in the medicinal fungus Ganoderma sinense.</title>
        <authorList>
            <person name="Zhu Y."/>
            <person name="Xu J."/>
            <person name="Sun C."/>
            <person name="Zhou S."/>
            <person name="Xu H."/>
            <person name="Nelson D.R."/>
            <person name="Qian J."/>
            <person name="Song J."/>
            <person name="Luo H."/>
            <person name="Xiang L."/>
            <person name="Li Y."/>
            <person name="Xu Z."/>
            <person name="Ji A."/>
            <person name="Wang L."/>
            <person name="Lu S."/>
            <person name="Hayward A."/>
            <person name="Sun W."/>
            <person name="Li X."/>
            <person name="Schwartz D.C."/>
            <person name="Wang Y."/>
            <person name="Chen S."/>
        </authorList>
    </citation>
    <scope>NUCLEOTIDE SEQUENCE [LARGE SCALE GENOMIC DNA]</scope>
    <source>
        <strain evidence="2 3">ZZ0214-1</strain>
    </source>
</reference>
<dbReference type="EMBL" id="AYKW01000033">
    <property type="protein sequence ID" value="PIL27902.1"/>
    <property type="molecule type" value="Genomic_DNA"/>
</dbReference>
<feature type="region of interest" description="Disordered" evidence="1">
    <location>
        <begin position="168"/>
        <end position="213"/>
    </location>
</feature>
<dbReference type="AlphaFoldDB" id="A0A2G8S2B8"/>
<gene>
    <name evidence="2" type="ORF">GSI_10024</name>
</gene>
<proteinExistence type="predicted"/>
<comment type="caution">
    <text evidence="2">The sequence shown here is derived from an EMBL/GenBank/DDBJ whole genome shotgun (WGS) entry which is preliminary data.</text>
</comment>
<name>A0A2G8S2B8_9APHY</name>
<sequence length="213" mass="22545">MPAFPGSNLHPPAYPALARSPFHPMFPLTTQAFPSYGHVPDPDATRLASLPRPSPAFFTGAPLLHTSSREFILCATAHPETSTTWPSRFFAAVARPLDGAPGRRTVFERIARADVSGPIYAHSRPPCALTRTLSTSKFDCRSAAGRWCAPETNAGGLIEPDYQCALARPPPDHLRPPQARAVHDGTLLPGSSSSNAVLDGSTEGPAAQLSSSG</sequence>
<accession>A0A2G8S2B8</accession>